<comment type="subunit">
    <text evidence="4">Homotetramer.</text>
</comment>
<gene>
    <name evidence="6" type="primary">ppk2</name>
    <name evidence="6" type="ORF">ACFSQS_05380</name>
</gene>
<feature type="domain" description="Polyphosphate kinase-2-related" evidence="5">
    <location>
        <begin position="37"/>
        <end position="259"/>
    </location>
</feature>
<dbReference type="RefSeq" id="WP_388015290.1">
    <property type="nucleotide sequence ID" value="NZ_JBHUDT010000002.1"/>
</dbReference>
<dbReference type="GO" id="GO:0008976">
    <property type="term" value="F:polyphosphate kinase activity"/>
    <property type="evidence" value="ECO:0007669"/>
    <property type="project" value="UniProtKB-EC"/>
</dbReference>
<dbReference type="NCBIfam" id="TIGR03707">
    <property type="entry name" value="PPK2_P_aer"/>
    <property type="match status" value="1"/>
</dbReference>
<reference evidence="7" key="1">
    <citation type="journal article" date="2019" name="Int. J. Syst. Evol. Microbiol.">
        <title>The Global Catalogue of Microorganisms (GCM) 10K type strain sequencing project: providing services to taxonomists for standard genome sequencing and annotation.</title>
        <authorList>
            <consortium name="The Broad Institute Genomics Platform"/>
            <consortium name="The Broad Institute Genome Sequencing Center for Infectious Disease"/>
            <person name="Wu L."/>
            <person name="Ma J."/>
        </authorList>
    </citation>
    <scope>NUCLEOTIDE SEQUENCE [LARGE SCALE GENOMIC DNA]</scope>
    <source>
        <strain evidence="7">KCTC 42903</strain>
    </source>
</reference>
<evidence type="ECO:0000256" key="1">
    <source>
        <dbReference type="ARBA" id="ARBA00009924"/>
    </source>
</evidence>
<dbReference type="PANTHER" id="PTHR34383:SF1">
    <property type="entry name" value="ADP-POLYPHOSPHATE PHOSPHOTRANSFERASE"/>
    <property type="match status" value="1"/>
</dbReference>
<name>A0ABW5JR14_9FLAO</name>
<dbReference type="EC" id="2.7.4.-" evidence="4"/>
<evidence type="ECO:0000256" key="3">
    <source>
        <dbReference type="ARBA" id="ARBA00022777"/>
    </source>
</evidence>
<dbReference type="InterPro" id="IPR022486">
    <property type="entry name" value="PPK2_PA0141"/>
</dbReference>
<organism evidence="6 7">
    <name type="scientific">Gelatiniphilus marinus</name>
    <dbReference type="NCBI Taxonomy" id="1759464"/>
    <lineage>
        <taxon>Bacteria</taxon>
        <taxon>Pseudomonadati</taxon>
        <taxon>Bacteroidota</taxon>
        <taxon>Flavobacteriia</taxon>
        <taxon>Flavobacteriales</taxon>
        <taxon>Flavobacteriaceae</taxon>
        <taxon>Gelatiniphilus</taxon>
    </lineage>
</organism>
<dbReference type="InterPro" id="IPR016898">
    <property type="entry name" value="Polyphosphate_phosphotransfera"/>
</dbReference>
<comment type="similarity">
    <text evidence="1 4">Belongs to the polyphosphate kinase 2 (PPK2) family. Class I subfamily.</text>
</comment>
<dbReference type="Gene3D" id="3.40.50.300">
    <property type="entry name" value="P-loop containing nucleotide triphosphate hydrolases"/>
    <property type="match status" value="1"/>
</dbReference>
<dbReference type="EMBL" id="JBHULK010000002">
    <property type="protein sequence ID" value="MFD2534530.1"/>
    <property type="molecule type" value="Genomic_DNA"/>
</dbReference>
<comment type="function">
    <text evidence="4">Uses inorganic polyphosphate (polyP) as a donor to convert GDP to GTP or ADP to ATP.</text>
</comment>
<dbReference type="Pfam" id="PF03976">
    <property type="entry name" value="PPK2"/>
    <property type="match status" value="1"/>
</dbReference>
<evidence type="ECO:0000313" key="7">
    <source>
        <dbReference type="Proteomes" id="UP001597441"/>
    </source>
</evidence>
<keyword evidence="7" id="KW-1185">Reference proteome</keyword>
<dbReference type="PANTHER" id="PTHR34383">
    <property type="entry name" value="POLYPHOSPHATE:AMP PHOSPHOTRANSFERASE-RELATED"/>
    <property type="match status" value="1"/>
</dbReference>
<keyword evidence="2 4" id="KW-0808">Transferase</keyword>
<dbReference type="SUPFAM" id="SSF52540">
    <property type="entry name" value="P-loop containing nucleoside triphosphate hydrolases"/>
    <property type="match status" value="1"/>
</dbReference>
<accession>A0ABW5JR14</accession>
<evidence type="ECO:0000259" key="5">
    <source>
        <dbReference type="Pfam" id="PF03976"/>
    </source>
</evidence>
<dbReference type="InterPro" id="IPR027417">
    <property type="entry name" value="P-loop_NTPase"/>
</dbReference>
<protein>
    <recommendedName>
        <fullName evidence="4">ADP/GDP-polyphosphate phosphotransferase</fullName>
        <ecNumber evidence="4">2.7.4.-</ecNumber>
    </recommendedName>
    <alternativeName>
        <fullName evidence="4">Polyphosphate kinase PPK2</fullName>
    </alternativeName>
</protein>
<proteinExistence type="inferred from homology"/>
<evidence type="ECO:0000256" key="4">
    <source>
        <dbReference type="RuleBase" id="RU369062"/>
    </source>
</evidence>
<keyword evidence="3 4" id="KW-0418">Kinase</keyword>
<dbReference type="PIRSF" id="PIRSF028756">
    <property type="entry name" value="PPK2_prd"/>
    <property type="match status" value="1"/>
</dbReference>
<dbReference type="InterPro" id="IPR022488">
    <property type="entry name" value="PPK2-related"/>
</dbReference>
<evidence type="ECO:0000313" key="6">
    <source>
        <dbReference type="EMBL" id="MFD2534530.1"/>
    </source>
</evidence>
<dbReference type="Proteomes" id="UP001597441">
    <property type="component" value="Unassembled WGS sequence"/>
</dbReference>
<comment type="caution">
    <text evidence="6">The sequence shown here is derived from an EMBL/GenBank/DDBJ whole genome shotgun (WGS) entry which is preliminary data.</text>
</comment>
<evidence type="ECO:0000256" key="2">
    <source>
        <dbReference type="ARBA" id="ARBA00022679"/>
    </source>
</evidence>
<sequence length="274" mass="32537">MSNTITPKDLKKLNSKKGIVQFLLDENITVSKVLRNLNYESRLKSLQEELIKLQHWAEENKEKIVIIFEGRDAAGKGGAIRRITEHLNPREFKVVALPKPTAQEKGQWYFQRYIAKLPREGEIVFFDRSWYNRAIVEPVNEFCTKEEYRIFMNQVNQFENMLTESGIRLIKFYFSISKDEQERRFEDIKTSPLKKWKYSPVDQKAIELWDNYTDYKKKMFKKTNTKTAPWVIIKANKKTKARVETIEHLLNTLPYKPKDESVIEHIAVEEKEID</sequence>